<feature type="compositionally biased region" description="Low complexity" evidence="1">
    <location>
        <begin position="33"/>
        <end position="73"/>
    </location>
</feature>
<evidence type="ECO:0000256" key="1">
    <source>
        <dbReference type="SAM" id="MobiDB-lite"/>
    </source>
</evidence>
<accession>A0AAD7TI88</accession>
<proteinExistence type="predicted"/>
<keyword evidence="3" id="KW-1185">Reference proteome</keyword>
<dbReference type="EMBL" id="JAPEVG010000493">
    <property type="protein sequence ID" value="KAJ8462125.1"/>
    <property type="molecule type" value="Genomic_DNA"/>
</dbReference>
<reference evidence="2" key="1">
    <citation type="submission" date="2022-11" db="EMBL/GenBank/DDBJ databases">
        <title>Genome Sequence of Cubamyces cubensis.</title>
        <authorList>
            <person name="Buettner E."/>
        </authorList>
    </citation>
    <scope>NUCLEOTIDE SEQUENCE</scope>
    <source>
        <strain evidence="2">MPL-01</strain>
    </source>
</reference>
<evidence type="ECO:0000313" key="3">
    <source>
        <dbReference type="Proteomes" id="UP001215151"/>
    </source>
</evidence>
<dbReference type="Proteomes" id="UP001215151">
    <property type="component" value="Unassembled WGS sequence"/>
</dbReference>
<organism evidence="2 3">
    <name type="scientific">Trametes cubensis</name>
    <dbReference type="NCBI Taxonomy" id="1111947"/>
    <lineage>
        <taxon>Eukaryota</taxon>
        <taxon>Fungi</taxon>
        <taxon>Dikarya</taxon>
        <taxon>Basidiomycota</taxon>
        <taxon>Agaricomycotina</taxon>
        <taxon>Agaricomycetes</taxon>
        <taxon>Polyporales</taxon>
        <taxon>Polyporaceae</taxon>
        <taxon>Trametes</taxon>
    </lineage>
</organism>
<feature type="compositionally biased region" description="Gly residues" evidence="1">
    <location>
        <begin position="17"/>
        <end position="32"/>
    </location>
</feature>
<dbReference type="AlphaFoldDB" id="A0AAD7TI88"/>
<comment type="caution">
    <text evidence="2">The sequence shown here is derived from an EMBL/GenBank/DDBJ whole genome shotgun (WGS) entry which is preliminary data.</text>
</comment>
<feature type="compositionally biased region" description="Polar residues" evidence="1">
    <location>
        <begin position="85"/>
        <end position="98"/>
    </location>
</feature>
<protein>
    <submittedName>
        <fullName evidence="2">Uncharacterized protein</fullName>
    </submittedName>
</protein>
<name>A0AAD7TI88_9APHY</name>
<gene>
    <name evidence="2" type="ORF">ONZ51_g11097</name>
</gene>
<feature type="region of interest" description="Disordered" evidence="1">
    <location>
        <begin position="1"/>
        <end position="98"/>
    </location>
</feature>
<sequence>MFVPIISDLSQRLYPRKGGGGRGGGSKGGSSGESGSSSGEGSTGSSGSSGSSGSTGSSGSSGRSGSSGSSGSSGPVGSKGATVPVTGSTVGRSSAVSYGQGTTKVITIPAGQPFAGRTSGGATRGQIFGSQQYGSGYPGIAGRGVGGRGFPFVFWPVVWGGSLGYGAVYLHDREYGDPNNSTRPGGPLMQAAFSSNSTNSTSVFHVVADNSSLRSLIGSIEANCSIASNSSTSPVAFNGSASDPKPEQAIQYYRASSVVLTLDGYNDTAALTNDTNAPAPPLPSNVDKTLLDCLNQTIGAAVPLFDDSTTSGPVFDTQPEPHRVGLRDLVLHANVLVFPRQPGETLHVHTHFSQTITTLYDVP</sequence>
<evidence type="ECO:0000313" key="2">
    <source>
        <dbReference type="EMBL" id="KAJ8462125.1"/>
    </source>
</evidence>